<keyword evidence="2" id="KW-0489">Methyltransferase</keyword>
<dbReference type="InterPro" id="IPR052514">
    <property type="entry name" value="SAM-dependent_MTase"/>
</dbReference>
<dbReference type="Gene3D" id="3.40.50.150">
    <property type="entry name" value="Vaccinia Virus protein VP39"/>
    <property type="match status" value="1"/>
</dbReference>
<reference evidence="2" key="1">
    <citation type="submission" date="2009-12" db="EMBL/GenBank/DDBJ databases">
        <authorList>
            <person name="Kielak A."/>
            <person name="van Veen J.A."/>
            <person name="Kowalchuk G.A."/>
        </authorList>
    </citation>
    <scope>NUCLEOTIDE SEQUENCE</scope>
</reference>
<name>E3T6Q4_9BACT</name>
<reference evidence="2" key="2">
    <citation type="journal article" date="2010" name="Appl. Environ. Microbiol.">
        <title>Comparative analysis of acidobacterial genomic fragments from terrestrial and aquatic metagenomic libraries, with emphasis on acidobacteria subdivision 6.</title>
        <authorList>
            <person name="Kielak A.M."/>
            <person name="van Veen J.A."/>
            <person name="Kowalchuk G.A."/>
        </authorList>
    </citation>
    <scope>NUCLEOTIDE SEQUENCE</scope>
</reference>
<evidence type="ECO:0000259" key="1">
    <source>
        <dbReference type="Pfam" id="PF05050"/>
    </source>
</evidence>
<dbReference type="GO" id="GO:0032259">
    <property type="term" value="P:methylation"/>
    <property type="evidence" value="ECO:0007669"/>
    <property type="project" value="UniProtKB-KW"/>
</dbReference>
<evidence type="ECO:0000313" key="2">
    <source>
        <dbReference type="EMBL" id="ADC35998.1"/>
    </source>
</evidence>
<dbReference type="NCBIfam" id="TIGR01444">
    <property type="entry name" value="fkbM_fam"/>
    <property type="match status" value="1"/>
</dbReference>
<protein>
    <submittedName>
        <fullName evidence="2">Putative methyltransferase</fullName>
    </submittedName>
</protein>
<organism evidence="2">
    <name type="scientific">uncultured bacterium 259</name>
    <dbReference type="NCBI Taxonomy" id="698386"/>
    <lineage>
        <taxon>Bacteria</taxon>
        <taxon>environmental samples</taxon>
    </lineage>
</organism>
<dbReference type="InterPro" id="IPR029063">
    <property type="entry name" value="SAM-dependent_MTases_sf"/>
</dbReference>
<dbReference type="EMBL" id="GU260708">
    <property type="protein sequence ID" value="ADC35998.1"/>
    <property type="molecule type" value="Genomic_DNA"/>
</dbReference>
<dbReference type="AlphaFoldDB" id="E3T6Q4"/>
<keyword evidence="2" id="KW-0808">Transferase</keyword>
<feature type="domain" description="Methyltransferase FkbM" evidence="1">
    <location>
        <begin position="119"/>
        <end position="281"/>
    </location>
</feature>
<sequence length="305" mass="33680">MREVILAPLRAVRLALAGLIAASVERWSALEPLFTRAGRTLARRSRLGGSVYWLAQEALMARLRQSGHRFREVTIRNTAVYVDVTDSCGRYPFFYARPYEQSVTDALLTALKPSDVFIDVGANIGYFSSIAAKRVGNHGRVIAFEPHDGAREALRGSIERNAVSHIVEIVPLALAEREADFTFYTTDHHSAYSTLDPERSPMRNVAAFHPSTVVHATTLDDWLGARPELSGRVRCIKIDVEGVESRVVAGMTRTLQGTGLTIVCETTIGSEADVILERAGFRRHRIERGTSPYGNFLYVRPGPAG</sequence>
<dbReference type="Pfam" id="PF05050">
    <property type="entry name" value="Methyltransf_21"/>
    <property type="match status" value="1"/>
</dbReference>
<dbReference type="PANTHER" id="PTHR34203:SF15">
    <property type="entry name" value="SLL1173 PROTEIN"/>
    <property type="match status" value="1"/>
</dbReference>
<dbReference type="SUPFAM" id="SSF53335">
    <property type="entry name" value="S-adenosyl-L-methionine-dependent methyltransferases"/>
    <property type="match status" value="1"/>
</dbReference>
<accession>E3T6Q4</accession>
<proteinExistence type="predicted"/>
<dbReference type="InterPro" id="IPR006342">
    <property type="entry name" value="FkbM_mtfrase"/>
</dbReference>
<dbReference type="PANTHER" id="PTHR34203">
    <property type="entry name" value="METHYLTRANSFERASE, FKBM FAMILY PROTEIN"/>
    <property type="match status" value="1"/>
</dbReference>
<dbReference type="GO" id="GO:0008168">
    <property type="term" value="F:methyltransferase activity"/>
    <property type="evidence" value="ECO:0007669"/>
    <property type="project" value="UniProtKB-KW"/>
</dbReference>